<name>A0AAU8IXV9_9ACTN</name>
<organism evidence="1">
    <name type="scientific">Streptomyces tabacisoli</name>
    <dbReference type="NCBI Taxonomy" id="3156398"/>
    <lineage>
        <taxon>Bacteria</taxon>
        <taxon>Bacillati</taxon>
        <taxon>Actinomycetota</taxon>
        <taxon>Actinomycetes</taxon>
        <taxon>Kitasatosporales</taxon>
        <taxon>Streptomycetaceae</taxon>
        <taxon>Streptomyces</taxon>
    </lineage>
</organism>
<sequence length="211" mass="24164">MTERYHEFMFGVPWVMSFFHQDWRHDAPTPAGVVAHQFVDELYPASVLSVRRDAQHLVDQLAPGRIETLWTSCSEERNLFPGCVTDGAVWMRQIIAECDTWLARRGDEPVLPEADRYDGLELLDPVLREIAEFTGLLGEEVSEALTECARRCTPDLAFRLLLPALRESCLYGPQRPFELSSAQFGRLKRLGSAFHYGEFVVSEYEYLVYEG</sequence>
<dbReference type="AlphaFoldDB" id="A0AAU8IXV9"/>
<dbReference type="EMBL" id="CP159534">
    <property type="protein sequence ID" value="XCJ73285.1"/>
    <property type="molecule type" value="Genomic_DNA"/>
</dbReference>
<proteinExistence type="predicted"/>
<protein>
    <submittedName>
        <fullName evidence="1">Uncharacterized protein</fullName>
    </submittedName>
</protein>
<dbReference type="KEGG" id="stac:ABII15_26455"/>
<reference evidence="1" key="1">
    <citation type="submission" date="2024-06" db="EMBL/GenBank/DDBJ databases">
        <title>Streptomyces sp. strain HUAS MG91 genome sequences.</title>
        <authorList>
            <person name="Mo P."/>
        </authorList>
    </citation>
    <scope>NUCLEOTIDE SEQUENCE</scope>
    <source>
        <strain evidence="1">HUAS MG91</strain>
    </source>
</reference>
<accession>A0AAU8IXV9</accession>
<evidence type="ECO:0000313" key="1">
    <source>
        <dbReference type="EMBL" id="XCJ73285.1"/>
    </source>
</evidence>
<dbReference type="RefSeq" id="WP_353944772.1">
    <property type="nucleotide sequence ID" value="NZ_CP159534.1"/>
</dbReference>
<gene>
    <name evidence="1" type="ORF">ABII15_26455</name>
</gene>